<dbReference type="InterPro" id="IPR031161">
    <property type="entry name" value="Peptidase_M60_dom"/>
</dbReference>
<dbReference type="Gene3D" id="3.40.390.80">
    <property type="entry name" value="Peptidase M60, enhancin-like domain 2"/>
    <property type="match status" value="1"/>
</dbReference>
<reference evidence="2 3" key="1">
    <citation type="submission" date="2024-01" db="EMBL/GenBank/DDBJ databases">
        <title>The genome of the rayed Mediterranean limpet Patella caerulea (Linnaeus, 1758).</title>
        <authorList>
            <person name="Anh-Thu Weber A."/>
            <person name="Halstead-Nussloch G."/>
        </authorList>
    </citation>
    <scope>NUCLEOTIDE SEQUENCE [LARGE SCALE GENOMIC DNA]</scope>
    <source>
        <strain evidence="2">AATW-2023a</strain>
        <tissue evidence="2">Whole specimen</tissue>
    </source>
</reference>
<dbReference type="Pfam" id="PF17291">
    <property type="entry name" value="M60-like_N"/>
    <property type="match status" value="1"/>
</dbReference>
<evidence type="ECO:0000313" key="3">
    <source>
        <dbReference type="Proteomes" id="UP001347796"/>
    </source>
</evidence>
<dbReference type="PANTHER" id="PTHR15730:SF5">
    <property type="entry name" value="SI:CH211-210B2.2-RELATED"/>
    <property type="match status" value="1"/>
</dbReference>
<name>A0AAN8J4G6_PATCE</name>
<dbReference type="AlphaFoldDB" id="A0AAN8J4G6"/>
<proteinExistence type="predicted"/>
<dbReference type="InterPro" id="IPR042279">
    <property type="entry name" value="Pep_M60_3"/>
</dbReference>
<evidence type="ECO:0000313" key="2">
    <source>
        <dbReference type="EMBL" id="KAK6168395.1"/>
    </source>
</evidence>
<dbReference type="Proteomes" id="UP001347796">
    <property type="component" value="Unassembled WGS sequence"/>
</dbReference>
<dbReference type="InterPro" id="IPR035423">
    <property type="entry name" value="M60-like_N"/>
</dbReference>
<sequence>MASHSWQAEILAGVNRIPNTGAVPGVLTLLRDNVRSILPGDQAWMAAAEYGNGRVMVLAHEGYLSEFYSSTYNNHNIAQLNYNMKQWLTRGQFVSNTEIGILGSITRDILPHYKILVWSGANGVKNVTSEDLLHFVQNGGSVVHAMCSWGWLQIHAGKSFNDMPFKSFLDKIGVNYQNAAVHIPEGGIDVSHLVPSSISYKKVSDPSASLPLPPNHISNDQCANGWRSEILAGVDNIPHTGAVPGSLLVYGDQARPILSGSKNIDVWIAASEVGEGRVLVLAHEGYLKDFNSQNANENLRILHNNMKQWLTKGRFRNGSSIIYSNTPGKTLDSTSGSILIWSGQKNISYTSEEVLNFIISGGALIHASCPWGWKQVNGGISFDEMPMADILDVAGIDYTEKYVQIPAQGLNVRDCCSSDACHIGLAVDAITTDLRNLSHVGEAVALINEMSDSKLKNFSVKLNPLVQQVESPSAEIVPSEHAPVKGASGKAMMGLCEVLHKTGKMKNKLPGIHLFPGDFAGCPNKSTVRLEVQSYLSDVHPTGYYAKADEEIAITILSKDATKEGWKLQIGAHSDCLSGSDHLKRWPKVVCSQALTNEVTIMKSTFGGLVYLISPNGRKNITVQLDNVIEAPLYDVNIPSTADNWSVRRNAPGLWADLCGEFLIITLPSSSIRDMDTPVEVMQTWDKVLKAHFHLRGSDIRNHRRQWLVTDVQPSMGYMHSGYPVVTQLDVADPSHEHFLLNNESLCNKGSWGVFHEFGHNMQRGVWTFAGTGEVTVNIFTLHAMQMVVGLNPWIHSWLQDQIPATKTYLNSNEDYSKWKSNPGIALFIYAQIAHHFGWPVFKEIFRKYESMDNGSYPNKEQDQIDLWYIFLSNITGHNLSPLVDFWKIPLSTNARQTMNKHRAFLPDDEVIRFSREREVSILQQYGDCIRKPTHLLQDSYNHHINPPVIQDARLRVTVLKCS</sequence>
<gene>
    <name evidence="2" type="ORF">SNE40_020938</name>
</gene>
<dbReference type="EMBL" id="JAZGQO010000016">
    <property type="protein sequence ID" value="KAK6168395.1"/>
    <property type="molecule type" value="Genomic_DNA"/>
</dbReference>
<dbReference type="Pfam" id="PF13402">
    <property type="entry name" value="Peptidase_M60"/>
    <property type="match status" value="1"/>
</dbReference>
<organism evidence="2 3">
    <name type="scientific">Patella caerulea</name>
    <name type="common">Rayed Mediterranean limpet</name>
    <dbReference type="NCBI Taxonomy" id="87958"/>
    <lineage>
        <taxon>Eukaryota</taxon>
        <taxon>Metazoa</taxon>
        <taxon>Spiralia</taxon>
        <taxon>Lophotrochozoa</taxon>
        <taxon>Mollusca</taxon>
        <taxon>Gastropoda</taxon>
        <taxon>Patellogastropoda</taxon>
        <taxon>Patelloidea</taxon>
        <taxon>Patellidae</taxon>
        <taxon>Patella</taxon>
    </lineage>
</organism>
<keyword evidence="3" id="KW-1185">Reference proteome</keyword>
<protein>
    <recommendedName>
        <fullName evidence="1">Peptidase M60 domain-containing protein</fullName>
    </recommendedName>
</protein>
<dbReference type="Gene3D" id="2.60.120.1250">
    <property type="entry name" value="Peptidase M60, enhancin-like domain 1"/>
    <property type="match status" value="1"/>
</dbReference>
<accession>A0AAN8J4G6</accession>
<dbReference type="Gene3D" id="1.10.390.30">
    <property type="entry name" value="Peptidase M60, enhancin-like domain 3"/>
    <property type="match status" value="1"/>
</dbReference>
<dbReference type="SMART" id="SM01276">
    <property type="entry name" value="M60-like"/>
    <property type="match status" value="1"/>
</dbReference>
<feature type="domain" description="Peptidase M60" evidence="1">
    <location>
        <begin position="537"/>
        <end position="838"/>
    </location>
</feature>
<dbReference type="PANTHER" id="PTHR15730">
    <property type="entry name" value="EXPERIMENTAL AUTOIMMUNE PROSTATITIS ANTIGEN 2-RELATED"/>
    <property type="match status" value="1"/>
</dbReference>
<dbReference type="InterPro" id="IPR051244">
    <property type="entry name" value="TCAF"/>
</dbReference>
<evidence type="ECO:0000259" key="1">
    <source>
        <dbReference type="PROSITE" id="PS51723"/>
    </source>
</evidence>
<comment type="caution">
    <text evidence="2">The sequence shown here is derived from an EMBL/GenBank/DDBJ whole genome shotgun (WGS) entry which is preliminary data.</text>
</comment>
<dbReference type="PROSITE" id="PS51723">
    <property type="entry name" value="PEPTIDASE_M60"/>
    <property type="match status" value="1"/>
</dbReference>